<feature type="compositionally biased region" description="Pro residues" evidence="1">
    <location>
        <begin position="243"/>
        <end position="256"/>
    </location>
</feature>
<dbReference type="AlphaFoldDB" id="A0A0C9ZU89"/>
<dbReference type="OrthoDB" id="2665880at2759"/>
<sequence>MARPLRAITQGQPSNFRVRTAGSRPHGKGVGSFLEVLPVRQGKQYISQGNLHPTQTPLMLSLALSGITTSAGPMNVTTTSAGSFSPVQNDFLFGREQIDALPRPTFGGQPIVVTILPTDTLAKTFAGMMQSVSKSFLGTAYVPAKVFAPQVVFVSSMPFIIASAAMSRILFILIIIHFRRHEKAFTLVSISAVLHGSNLPRHSALAENSQALVANQRVVLPRTVMLSAIAARRAAQAASKQPSPLPTPSTPSPDPIPEPKRNSNPPSKRKPSSSNGKSSRDSKKAKIIPGRVPTTARYFESKNTIEGGEDEIMLGSSSDSEPDVQVKLVLDSSDDSEAEETQKSLVSTELPLYPQPLRSNLPNYPHSGTLVIPASTHASCLPHHTKNRQMPQNENIELINALRENSNDQSCRYVSGGNRMSATTCVCPEERGLV</sequence>
<reference evidence="2 3" key="1">
    <citation type="submission" date="2014-04" db="EMBL/GenBank/DDBJ databases">
        <authorList>
            <consortium name="DOE Joint Genome Institute"/>
            <person name="Kuo A."/>
            <person name="Ruytinx J."/>
            <person name="Rineau F."/>
            <person name="Colpaert J."/>
            <person name="Kohler A."/>
            <person name="Nagy L.G."/>
            <person name="Floudas D."/>
            <person name="Copeland A."/>
            <person name="Barry K.W."/>
            <person name="Cichocki N."/>
            <person name="Veneault-Fourrey C."/>
            <person name="LaButti K."/>
            <person name="Lindquist E.A."/>
            <person name="Lipzen A."/>
            <person name="Lundell T."/>
            <person name="Morin E."/>
            <person name="Murat C."/>
            <person name="Sun H."/>
            <person name="Tunlid A."/>
            <person name="Henrissat B."/>
            <person name="Grigoriev I.V."/>
            <person name="Hibbett D.S."/>
            <person name="Martin F."/>
            <person name="Nordberg H.P."/>
            <person name="Cantor M.N."/>
            <person name="Hua S.X."/>
        </authorList>
    </citation>
    <scope>NUCLEOTIDE SEQUENCE [LARGE SCALE GENOMIC DNA]</scope>
    <source>
        <strain evidence="2 3">UH-Slu-Lm8-n1</strain>
    </source>
</reference>
<feature type="compositionally biased region" description="Low complexity" evidence="1">
    <location>
        <begin position="262"/>
        <end position="277"/>
    </location>
</feature>
<reference evidence="3" key="2">
    <citation type="submission" date="2015-01" db="EMBL/GenBank/DDBJ databases">
        <title>Evolutionary Origins and Diversification of the Mycorrhizal Mutualists.</title>
        <authorList>
            <consortium name="DOE Joint Genome Institute"/>
            <consortium name="Mycorrhizal Genomics Consortium"/>
            <person name="Kohler A."/>
            <person name="Kuo A."/>
            <person name="Nagy L.G."/>
            <person name="Floudas D."/>
            <person name="Copeland A."/>
            <person name="Barry K.W."/>
            <person name="Cichocki N."/>
            <person name="Veneault-Fourrey C."/>
            <person name="LaButti K."/>
            <person name="Lindquist E.A."/>
            <person name="Lipzen A."/>
            <person name="Lundell T."/>
            <person name="Morin E."/>
            <person name="Murat C."/>
            <person name="Riley R."/>
            <person name="Ohm R."/>
            <person name="Sun H."/>
            <person name="Tunlid A."/>
            <person name="Henrissat B."/>
            <person name="Grigoriev I.V."/>
            <person name="Hibbett D.S."/>
            <person name="Martin F."/>
        </authorList>
    </citation>
    <scope>NUCLEOTIDE SEQUENCE [LARGE SCALE GENOMIC DNA]</scope>
    <source>
        <strain evidence="3">UH-Slu-Lm8-n1</strain>
    </source>
</reference>
<feature type="region of interest" description="Disordered" evidence="1">
    <location>
        <begin position="236"/>
        <end position="304"/>
    </location>
</feature>
<evidence type="ECO:0000313" key="2">
    <source>
        <dbReference type="EMBL" id="KIK32926.1"/>
    </source>
</evidence>
<dbReference type="HOGENOM" id="CLU_631894_0_0_1"/>
<organism evidence="2 3">
    <name type="scientific">Suillus luteus UH-Slu-Lm8-n1</name>
    <dbReference type="NCBI Taxonomy" id="930992"/>
    <lineage>
        <taxon>Eukaryota</taxon>
        <taxon>Fungi</taxon>
        <taxon>Dikarya</taxon>
        <taxon>Basidiomycota</taxon>
        <taxon>Agaricomycotina</taxon>
        <taxon>Agaricomycetes</taxon>
        <taxon>Agaricomycetidae</taxon>
        <taxon>Boletales</taxon>
        <taxon>Suillineae</taxon>
        <taxon>Suillaceae</taxon>
        <taxon>Suillus</taxon>
    </lineage>
</organism>
<name>A0A0C9ZU89_9AGAM</name>
<dbReference type="InParanoid" id="A0A0C9ZU89"/>
<evidence type="ECO:0000313" key="3">
    <source>
        <dbReference type="Proteomes" id="UP000054485"/>
    </source>
</evidence>
<proteinExistence type="predicted"/>
<evidence type="ECO:0000256" key="1">
    <source>
        <dbReference type="SAM" id="MobiDB-lite"/>
    </source>
</evidence>
<dbReference type="EMBL" id="KN836075">
    <property type="protein sequence ID" value="KIK32926.1"/>
    <property type="molecule type" value="Genomic_DNA"/>
</dbReference>
<dbReference type="Proteomes" id="UP000054485">
    <property type="component" value="Unassembled WGS sequence"/>
</dbReference>
<accession>A0A0C9ZU89</accession>
<dbReference type="STRING" id="930992.A0A0C9ZU89"/>
<protein>
    <submittedName>
        <fullName evidence="2">Uncharacterized protein</fullName>
    </submittedName>
</protein>
<gene>
    <name evidence="2" type="ORF">CY34DRAFT_18708</name>
</gene>
<keyword evidence="3" id="KW-1185">Reference proteome</keyword>